<dbReference type="GO" id="GO:0005085">
    <property type="term" value="F:guanyl-nucleotide exchange factor activity"/>
    <property type="evidence" value="ECO:0007669"/>
    <property type="project" value="TreeGrafter"/>
</dbReference>
<dbReference type="Pfam" id="PF01008">
    <property type="entry name" value="IF-2B"/>
    <property type="match status" value="1"/>
</dbReference>
<evidence type="ECO:0000256" key="7">
    <source>
        <dbReference type="ARBA" id="ARBA00044228"/>
    </source>
</evidence>
<dbReference type="GO" id="GO:0005851">
    <property type="term" value="C:eukaryotic translation initiation factor 2B complex"/>
    <property type="evidence" value="ECO:0007669"/>
    <property type="project" value="TreeGrafter"/>
</dbReference>
<keyword evidence="4" id="KW-0396">Initiation factor</keyword>
<dbReference type="PANTHER" id="PTHR45859">
    <property type="entry name" value="TRANSLATION INITIATION FACTOR EIF-2B SUBUNIT BETA"/>
    <property type="match status" value="1"/>
</dbReference>
<evidence type="ECO:0000313" key="11">
    <source>
        <dbReference type="Proteomes" id="UP000549394"/>
    </source>
</evidence>
<evidence type="ECO:0000256" key="9">
    <source>
        <dbReference type="RuleBase" id="RU003814"/>
    </source>
</evidence>
<dbReference type="OrthoDB" id="269919at2759"/>
<evidence type="ECO:0000256" key="2">
    <source>
        <dbReference type="ARBA" id="ARBA00007251"/>
    </source>
</evidence>
<protein>
    <recommendedName>
        <fullName evidence="6">Translation initiation factor eIF2B subunit beta</fullName>
    </recommendedName>
    <alternativeName>
        <fullName evidence="7">eIF2B GDP-GTP exchange factor subunit beta</fullName>
    </alternativeName>
</protein>
<dbReference type="Gene3D" id="3.40.50.10470">
    <property type="entry name" value="Translation initiation factor eif-2b, domain 2"/>
    <property type="match status" value="1"/>
</dbReference>
<keyword evidence="5" id="KW-0648">Protein biosynthesis</keyword>
<evidence type="ECO:0000256" key="6">
    <source>
        <dbReference type="ARBA" id="ARBA00044122"/>
    </source>
</evidence>
<sequence>MGSVDEEIATFRRDIKKGNSLTSYEIALKTVNILRKVISEYRWANARELMEEMKEKGKNMMSVASNQSTIGNMVRKVLKIVREEHARCLEEDDNTIEPVREESLTKLYLLKSEDTFSRPVENLRTNMYEALTDLISELETSREDIINQAAEHIHSNEVVLTFGYSSIVLAFFKKARKQIEFQVIVVEDAPKFNGQKMAAELAQSKIKTTVINDSAAFSIMARVNKVFIGTHAIMADGGLKAKCGIHNIALAAKRHSVPVIVCAALYKLSPEFFTSHDQSSFNKLGCPQEVLNFAECGIPSDVQVYNPIYDYVPPDLVTLIISNMLLDKFKSKTFSEEEMPQHTYIDF</sequence>
<dbReference type="InterPro" id="IPR051855">
    <property type="entry name" value="eIF2B_beta_subunit"/>
</dbReference>
<dbReference type="GO" id="GO:0003743">
    <property type="term" value="F:translation initiation factor activity"/>
    <property type="evidence" value="ECO:0007669"/>
    <property type="project" value="UniProtKB-KW"/>
</dbReference>
<keyword evidence="11" id="KW-1185">Reference proteome</keyword>
<evidence type="ECO:0000313" key="10">
    <source>
        <dbReference type="EMBL" id="CAD5118700.1"/>
    </source>
</evidence>
<comment type="subunit">
    <text evidence="8">Component of the translation initiation factor 2B (eIF2B) complex which is a heterodecamer of two sets of five different subunits: alpha, beta, gamma, delta and epsilon. Subunits alpha, beta and delta comprise a regulatory subcomplex and subunits epsilon and gamma comprise a catalytic subcomplex. Within the complex, the hexameric regulatory complex resides at the center, with the two heterodimeric catalytic subcomplexes bound on opposite sides.</text>
</comment>
<evidence type="ECO:0000256" key="3">
    <source>
        <dbReference type="ARBA" id="ARBA00022490"/>
    </source>
</evidence>
<dbReference type="PANTHER" id="PTHR45859:SF1">
    <property type="entry name" value="TRANSLATION INITIATION FACTOR EIF-2B SUBUNIT BETA"/>
    <property type="match status" value="1"/>
</dbReference>
<evidence type="ECO:0000256" key="5">
    <source>
        <dbReference type="ARBA" id="ARBA00022917"/>
    </source>
</evidence>
<comment type="subcellular location">
    <subcellularLocation>
        <location evidence="1">Cytoplasm</location>
        <location evidence="1">Cytosol</location>
    </subcellularLocation>
</comment>
<proteinExistence type="inferred from homology"/>
<dbReference type="AlphaFoldDB" id="A0A7I8VTH2"/>
<name>A0A7I8VTH2_9ANNE</name>
<evidence type="ECO:0000256" key="4">
    <source>
        <dbReference type="ARBA" id="ARBA00022540"/>
    </source>
</evidence>
<dbReference type="GO" id="GO:0005829">
    <property type="term" value="C:cytosol"/>
    <property type="evidence" value="ECO:0007669"/>
    <property type="project" value="UniProtKB-SubCell"/>
</dbReference>
<dbReference type="InterPro" id="IPR000649">
    <property type="entry name" value="IF-2B-related"/>
</dbReference>
<organism evidence="10 11">
    <name type="scientific">Dimorphilus gyrociliatus</name>
    <dbReference type="NCBI Taxonomy" id="2664684"/>
    <lineage>
        <taxon>Eukaryota</taxon>
        <taxon>Metazoa</taxon>
        <taxon>Spiralia</taxon>
        <taxon>Lophotrochozoa</taxon>
        <taxon>Annelida</taxon>
        <taxon>Polychaeta</taxon>
        <taxon>Polychaeta incertae sedis</taxon>
        <taxon>Dinophilidae</taxon>
        <taxon>Dimorphilus</taxon>
    </lineage>
</organism>
<accession>A0A7I8VTH2</accession>
<dbReference type="SUPFAM" id="SSF100950">
    <property type="entry name" value="NagB/RpiA/CoA transferase-like"/>
    <property type="match status" value="1"/>
</dbReference>
<keyword evidence="3" id="KW-0963">Cytoplasm</keyword>
<evidence type="ECO:0000256" key="8">
    <source>
        <dbReference type="ARBA" id="ARBA00046432"/>
    </source>
</evidence>
<dbReference type="InterPro" id="IPR042529">
    <property type="entry name" value="IF_2B-like_C"/>
</dbReference>
<comment type="caution">
    <text evidence="10">The sequence shown here is derived from an EMBL/GenBank/DDBJ whole genome shotgun (WGS) entry which is preliminary data.</text>
</comment>
<dbReference type="InterPro" id="IPR037171">
    <property type="entry name" value="NagB/RpiA_transferase-like"/>
</dbReference>
<comment type="similarity">
    <text evidence="2 9">Belongs to the eIF-2B alpha/beta/delta subunits family.</text>
</comment>
<dbReference type="Proteomes" id="UP000549394">
    <property type="component" value="Unassembled WGS sequence"/>
</dbReference>
<dbReference type="EMBL" id="CAJFCJ010000009">
    <property type="protein sequence ID" value="CAD5118700.1"/>
    <property type="molecule type" value="Genomic_DNA"/>
</dbReference>
<evidence type="ECO:0000256" key="1">
    <source>
        <dbReference type="ARBA" id="ARBA00004514"/>
    </source>
</evidence>
<reference evidence="10 11" key="1">
    <citation type="submission" date="2020-08" db="EMBL/GenBank/DDBJ databases">
        <authorList>
            <person name="Hejnol A."/>
        </authorList>
    </citation>
    <scope>NUCLEOTIDE SEQUENCE [LARGE SCALE GENOMIC DNA]</scope>
</reference>
<gene>
    <name evidence="10" type="ORF">DGYR_LOCUS7031</name>
</gene>